<feature type="domain" description="SWIM-type" evidence="3">
    <location>
        <begin position="92"/>
        <end position="131"/>
    </location>
</feature>
<evidence type="ECO:0000313" key="5">
    <source>
        <dbReference type="Proteomes" id="UP001652700"/>
    </source>
</evidence>
<proteinExistence type="predicted"/>
<evidence type="ECO:0000256" key="2">
    <source>
        <dbReference type="SAM" id="MobiDB-lite"/>
    </source>
</evidence>
<keyword evidence="1" id="KW-0479">Metal-binding</keyword>
<dbReference type="PROSITE" id="PS50966">
    <property type="entry name" value="ZF_SWIM"/>
    <property type="match status" value="1"/>
</dbReference>
<evidence type="ECO:0000259" key="3">
    <source>
        <dbReference type="PROSITE" id="PS50966"/>
    </source>
</evidence>
<dbReference type="GeneID" id="126888734"/>
<accession>A0ABM5KSD0</accession>
<dbReference type="PANTHER" id="PTHR31569:SF4">
    <property type="entry name" value="SWIM-TYPE DOMAIN-CONTAINING PROTEIN"/>
    <property type="match status" value="1"/>
</dbReference>
<keyword evidence="1" id="KW-0862">Zinc</keyword>
<protein>
    <recommendedName>
        <fullName evidence="3">SWIM-type domain-containing protein</fullName>
    </recommendedName>
</protein>
<reference evidence="4" key="1">
    <citation type="submission" date="2025-05" db="UniProtKB">
        <authorList>
            <consortium name="EnsemblMetazoa"/>
        </authorList>
    </citation>
    <scope>IDENTIFICATION</scope>
</reference>
<feature type="region of interest" description="Disordered" evidence="2">
    <location>
        <begin position="405"/>
        <end position="426"/>
    </location>
</feature>
<keyword evidence="5" id="KW-1185">Reference proteome</keyword>
<dbReference type="PANTHER" id="PTHR31569">
    <property type="entry name" value="SWIM-TYPE DOMAIN-CONTAINING PROTEIN"/>
    <property type="match status" value="1"/>
</dbReference>
<keyword evidence="1" id="KW-0863">Zinc-finger</keyword>
<organism evidence="4 5">
    <name type="scientific">Diabrotica virgifera virgifera</name>
    <name type="common">western corn rootworm</name>
    <dbReference type="NCBI Taxonomy" id="50390"/>
    <lineage>
        <taxon>Eukaryota</taxon>
        <taxon>Metazoa</taxon>
        <taxon>Ecdysozoa</taxon>
        <taxon>Arthropoda</taxon>
        <taxon>Hexapoda</taxon>
        <taxon>Insecta</taxon>
        <taxon>Pterygota</taxon>
        <taxon>Neoptera</taxon>
        <taxon>Endopterygota</taxon>
        <taxon>Coleoptera</taxon>
        <taxon>Polyphaga</taxon>
        <taxon>Cucujiformia</taxon>
        <taxon>Chrysomeloidea</taxon>
        <taxon>Chrysomelidae</taxon>
        <taxon>Galerucinae</taxon>
        <taxon>Diabroticina</taxon>
        <taxon>Diabroticites</taxon>
        <taxon>Diabrotica</taxon>
    </lineage>
</organism>
<dbReference type="RefSeq" id="XP_050513091.1">
    <property type="nucleotide sequence ID" value="XM_050657134.1"/>
</dbReference>
<feature type="region of interest" description="Disordered" evidence="2">
    <location>
        <begin position="363"/>
        <end position="385"/>
    </location>
</feature>
<dbReference type="Proteomes" id="UP001652700">
    <property type="component" value="Unplaced"/>
</dbReference>
<name>A0ABM5KSD0_DIAVI</name>
<evidence type="ECO:0000313" key="4">
    <source>
        <dbReference type="EnsemblMetazoa" id="XP_050513091.1"/>
    </source>
</evidence>
<dbReference type="InterPro" id="IPR007527">
    <property type="entry name" value="Znf_SWIM"/>
</dbReference>
<dbReference type="InterPro" id="IPR052579">
    <property type="entry name" value="Zinc_finger_SWIM"/>
</dbReference>
<dbReference type="EnsemblMetazoa" id="XM_050657134.1">
    <property type="protein sequence ID" value="XP_050513091.1"/>
    <property type="gene ID" value="LOC126888734"/>
</dbReference>
<sequence>MFYESTKNMKLLCGLAQFVKSFFIFLHSHEHERNNRTARLILTRPITLFSKDSCEIHYEEYLTPYANKYVQFQIVASKQVVVTLKDRNLNMYEAESNGNKYIVFTNKCTCINFTSMLLPCKHIFATRLVEKIKLFDKSLCNERWSKEFYIKHQRVAKGVTTTSENISLQPFSVTQAVSPSIQTVNQKRKKALFVTNSLANLASLSSGSSFSYKMKILEAIETAWRQGHEVALNVISSSTDENTDQSIIANNEDSNGFCGILSANGHDQVARPKDLDLNIKADVNEILVTDEMHNAEVELVDLNEEQNNKDSFSEKGHGHLPISKDILDTNIIADEILLIAEMPNVEVEFIDQMEDQNNTEILSENGHGQLPIPKDSGDSYITDPNESNKKIQIISKIVLPPKIKVKGRPKGADETVIGLKRKRNKK</sequence>
<evidence type="ECO:0000256" key="1">
    <source>
        <dbReference type="PROSITE-ProRule" id="PRU00325"/>
    </source>
</evidence>